<dbReference type="InterPro" id="IPR005828">
    <property type="entry name" value="MFS_sugar_transport-like"/>
</dbReference>
<dbReference type="InterPro" id="IPR050360">
    <property type="entry name" value="MFS_Sugar_Transporters"/>
</dbReference>
<evidence type="ECO:0000313" key="11">
    <source>
        <dbReference type="Proteomes" id="UP000038010"/>
    </source>
</evidence>
<comment type="caution">
    <text evidence="10">The sequence shown here is derived from an EMBL/GenBank/DDBJ whole genome shotgun (WGS) entry which is preliminary data.</text>
</comment>
<feature type="transmembrane region" description="Helical" evidence="8">
    <location>
        <begin position="72"/>
        <end position="90"/>
    </location>
</feature>
<feature type="transmembrane region" description="Helical" evidence="8">
    <location>
        <begin position="273"/>
        <end position="295"/>
    </location>
</feature>
<sequence>MPRKHLGLRGGALHAAIWAESCVLVAIFGYNQAGAGSVLPTRSFNEQFPQMDVLNTTGAQKSHNSTIQGTVIALYTLFGVFGALACTFFGDTVGRRWTLWIACLFNLIGAVIMCSAFSFAQFIVSRIILGLGTGAVIATTSVWQSELSKASSRGSHVSAFGIFCGIGLLLALWIAFGTSYAINSFAWRFPLAVPIVFSLIAMPTIFLLPESPRWLVKQGRDSEAHAIMELLHEDPEVVESEMTAIRISLSMSGEASSISSIFRMGEQRVFHRAALGCLAQMMLQMTGVNSITYYASSLFEAQLGFDAKTAEALAAGSYFALLLGGLICSFTVDRFGRRRLMLFSAASMSVCFAFEAGLVAHPDNKAGLKVAVFFIYLFQVVYTVGFLGLPFLYASEIAPAKERAAICGLSTATSWLFNFLVAEITPVAFTSIGWRYFIVYCVLNASWIPIIYFLFPETQGRSLEEIDEIFVQSKSIFDTVAVARRLPHKPLPAFEPALEKQIHEGDGESPLKIRALHLEEVPPQTTTLKEW</sequence>
<evidence type="ECO:0000256" key="5">
    <source>
        <dbReference type="ARBA" id="ARBA00022989"/>
    </source>
</evidence>
<dbReference type="PRINTS" id="PR00171">
    <property type="entry name" value="SUGRTRNSPORT"/>
</dbReference>
<reference evidence="10 11" key="1">
    <citation type="submission" date="2015-06" db="EMBL/GenBank/DDBJ databases">
        <title>Draft genome of the ant-associated black yeast Phialophora attae CBS 131958.</title>
        <authorList>
            <person name="Moreno L.F."/>
            <person name="Stielow B.J."/>
            <person name="de Hoog S."/>
            <person name="Vicente V.A."/>
            <person name="Weiss V.A."/>
            <person name="de Vries M."/>
            <person name="Cruz L.M."/>
            <person name="Souza E.M."/>
        </authorList>
    </citation>
    <scope>NUCLEOTIDE SEQUENCE [LARGE SCALE GENOMIC DNA]</scope>
    <source>
        <strain evidence="10 11">CBS 131958</strain>
    </source>
</reference>
<evidence type="ECO:0000259" key="9">
    <source>
        <dbReference type="PROSITE" id="PS50850"/>
    </source>
</evidence>
<proteinExistence type="inferred from homology"/>
<gene>
    <name evidence="10" type="ORF">AB675_10910</name>
</gene>
<evidence type="ECO:0000256" key="8">
    <source>
        <dbReference type="SAM" id="Phobius"/>
    </source>
</evidence>
<feature type="transmembrane region" description="Helical" evidence="8">
    <location>
        <begin position="97"/>
        <end position="120"/>
    </location>
</feature>
<dbReference type="OrthoDB" id="6612291at2759"/>
<comment type="similarity">
    <text evidence="2 7">Belongs to the major facilitator superfamily. Sugar transporter (TC 2.A.1.1) family.</text>
</comment>
<keyword evidence="10" id="KW-0762">Sugar transport</keyword>
<dbReference type="PROSITE" id="PS50850">
    <property type="entry name" value="MFS"/>
    <property type="match status" value="1"/>
</dbReference>
<keyword evidence="5 8" id="KW-1133">Transmembrane helix</keyword>
<dbReference type="EMBL" id="LFJN01000011">
    <property type="protein sequence ID" value="KPI40722.1"/>
    <property type="molecule type" value="Genomic_DNA"/>
</dbReference>
<dbReference type="Proteomes" id="UP000038010">
    <property type="component" value="Unassembled WGS sequence"/>
</dbReference>
<keyword evidence="6 8" id="KW-0472">Membrane</keyword>
<evidence type="ECO:0000256" key="3">
    <source>
        <dbReference type="ARBA" id="ARBA00022448"/>
    </source>
</evidence>
<keyword evidence="3 7" id="KW-0813">Transport</keyword>
<dbReference type="SUPFAM" id="SSF103473">
    <property type="entry name" value="MFS general substrate transporter"/>
    <property type="match status" value="1"/>
</dbReference>
<name>A0A0N1H547_9EURO</name>
<dbReference type="Pfam" id="PF00083">
    <property type="entry name" value="Sugar_tr"/>
    <property type="match status" value="1"/>
</dbReference>
<dbReference type="GeneID" id="28731592"/>
<dbReference type="RefSeq" id="XP_018000685.1">
    <property type="nucleotide sequence ID" value="XM_018139712.1"/>
</dbReference>
<dbReference type="PANTHER" id="PTHR48022:SF45">
    <property type="entry name" value="MAJOR FACILITATOR SUPERFAMILY (MFS) PROFILE DOMAIN-CONTAINING PROTEIN-RELATED"/>
    <property type="match status" value="1"/>
</dbReference>
<feature type="transmembrane region" description="Helical" evidence="8">
    <location>
        <begin position="340"/>
        <end position="361"/>
    </location>
</feature>
<feature type="transmembrane region" description="Helical" evidence="8">
    <location>
        <begin position="404"/>
        <end position="422"/>
    </location>
</feature>
<evidence type="ECO:0000256" key="7">
    <source>
        <dbReference type="RuleBase" id="RU003346"/>
    </source>
</evidence>
<dbReference type="VEuPathDB" id="FungiDB:AB675_10910"/>
<dbReference type="PANTHER" id="PTHR48022">
    <property type="entry name" value="PLASTIDIC GLUCOSE TRANSPORTER 4"/>
    <property type="match status" value="1"/>
</dbReference>
<feature type="transmembrane region" description="Helical" evidence="8">
    <location>
        <begin position="12"/>
        <end position="30"/>
    </location>
</feature>
<comment type="subcellular location">
    <subcellularLocation>
        <location evidence="1">Membrane</location>
        <topology evidence="1">Multi-pass membrane protein</topology>
    </subcellularLocation>
</comment>
<dbReference type="InterPro" id="IPR003663">
    <property type="entry name" value="Sugar/inositol_transpt"/>
</dbReference>
<protein>
    <submittedName>
        <fullName evidence="10">Sugar transporter STL1</fullName>
    </submittedName>
</protein>
<feature type="transmembrane region" description="Helical" evidence="8">
    <location>
        <begin position="315"/>
        <end position="333"/>
    </location>
</feature>
<feature type="domain" description="Major facilitator superfamily (MFS) profile" evidence="9">
    <location>
        <begin position="22"/>
        <end position="459"/>
    </location>
</feature>
<evidence type="ECO:0000256" key="6">
    <source>
        <dbReference type="ARBA" id="ARBA00023136"/>
    </source>
</evidence>
<dbReference type="InterPro" id="IPR036259">
    <property type="entry name" value="MFS_trans_sf"/>
</dbReference>
<dbReference type="GO" id="GO:0005351">
    <property type="term" value="F:carbohydrate:proton symporter activity"/>
    <property type="evidence" value="ECO:0007669"/>
    <property type="project" value="TreeGrafter"/>
</dbReference>
<evidence type="ECO:0000256" key="2">
    <source>
        <dbReference type="ARBA" id="ARBA00010992"/>
    </source>
</evidence>
<feature type="transmembrane region" description="Helical" evidence="8">
    <location>
        <begin position="157"/>
        <end position="176"/>
    </location>
</feature>
<dbReference type="InterPro" id="IPR020846">
    <property type="entry name" value="MFS_dom"/>
</dbReference>
<evidence type="ECO:0000313" key="10">
    <source>
        <dbReference type="EMBL" id="KPI40722.1"/>
    </source>
</evidence>
<feature type="transmembrane region" description="Helical" evidence="8">
    <location>
        <begin position="188"/>
        <end position="208"/>
    </location>
</feature>
<feature type="transmembrane region" description="Helical" evidence="8">
    <location>
        <begin position="126"/>
        <end position="145"/>
    </location>
</feature>
<evidence type="ECO:0000256" key="4">
    <source>
        <dbReference type="ARBA" id="ARBA00022692"/>
    </source>
</evidence>
<feature type="transmembrane region" description="Helical" evidence="8">
    <location>
        <begin position="434"/>
        <end position="455"/>
    </location>
</feature>
<evidence type="ECO:0000256" key="1">
    <source>
        <dbReference type="ARBA" id="ARBA00004141"/>
    </source>
</evidence>
<feature type="transmembrane region" description="Helical" evidence="8">
    <location>
        <begin position="373"/>
        <end position="392"/>
    </location>
</feature>
<keyword evidence="11" id="KW-1185">Reference proteome</keyword>
<keyword evidence="4 8" id="KW-0812">Transmembrane</keyword>
<dbReference type="GO" id="GO:0016020">
    <property type="term" value="C:membrane"/>
    <property type="evidence" value="ECO:0007669"/>
    <property type="project" value="UniProtKB-SubCell"/>
</dbReference>
<dbReference type="Gene3D" id="1.20.1250.20">
    <property type="entry name" value="MFS general substrate transporter like domains"/>
    <property type="match status" value="1"/>
</dbReference>
<organism evidence="10 11">
    <name type="scientific">Cyphellophora attinorum</name>
    <dbReference type="NCBI Taxonomy" id="1664694"/>
    <lineage>
        <taxon>Eukaryota</taxon>
        <taxon>Fungi</taxon>
        <taxon>Dikarya</taxon>
        <taxon>Ascomycota</taxon>
        <taxon>Pezizomycotina</taxon>
        <taxon>Eurotiomycetes</taxon>
        <taxon>Chaetothyriomycetidae</taxon>
        <taxon>Chaetothyriales</taxon>
        <taxon>Cyphellophoraceae</taxon>
        <taxon>Cyphellophora</taxon>
    </lineage>
</organism>
<dbReference type="NCBIfam" id="TIGR00879">
    <property type="entry name" value="SP"/>
    <property type="match status" value="1"/>
</dbReference>
<dbReference type="AlphaFoldDB" id="A0A0N1H547"/>
<accession>A0A0N1H547</accession>